<dbReference type="InterPro" id="IPR011990">
    <property type="entry name" value="TPR-like_helical_dom_sf"/>
</dbReference>
<dbReference type="RefSeq" id="WP_148749126.1">
    <property type="nucleotide sequence ID" value="NZ_VSSR01000005.1"/>
</dbReference>
<name>A0A5S4X0W2_9BRAD</name>
<sequence>MRLALSGRADDRAERRSKIPESIAAASCGDVDAQLALAWEYARGDAVDADFVTAWKWFDRAASSGQENAVLHRARFLQLRGVPEGIRELRKLAAKGNWRAQFWLGTHYQSQHGRLSQLRAAAWYGRSHKCGFLGGKLAKLAQLRRIAHQPFRTLFAAKVTLEFVSTFMQLFRRDEALETHEMLMYRLKSRSP</sequence>
<keyword evidence="2" id="KW-1185">Reference proteome</keyword>
<dbReference type="SMART" id="SM00671">
    <property type="entry name" value="SEL1"/>
    <property type="match status" value="1"/>
</dbReference>
<dbReference type="OrthoDB" id="9797030at2"/>
<proteinExistence type="predicted"/>
<dbReference type="SUPFAM" id="SSF81901">
    <property type="entry name" value="HCP-like"/>
    <property type="match status" value="1"/>
</dbReference>
<dbReference type="Gene3D" id="1.25.40.10">
    <property type="entry name" value="Tetratricopeptide repeat domain"/>
    <property type="match status" value="1"/>
</dbReference>
<dbReference type="Proteomes" id="UP000324853">
    <property type="component" value="Unassembled WGS sequence"/>
</dbReference>
<evidence type="ECO:0000313" key="1">
    <source>
        <dbReference type="EMBL" id="TYL87948.1"/>
    </source>
</evidence>
<dbReference type="InterPro" id="IPR006597">
    <property type="entry name" value="Sel1-like"/>
</dbReference>
<reference evidence="1 2" key="1">
    <citation type="submission" date="2019-08" db="EMBL/GenBank/DDBJ databases">
        <title>Bradyrhizobium hipponensis sp. nov., a rhizobium isolated from a Lupinus angustifolius root nodule in Tunisia.</title>
        <authorList>
            <person name="Off K."/>
            <person name="Rejili M."/>
            <person name="Mars M."/>
            <person name="Brachmann A."/>
            <person name="Marin M."/>
        </authorList>
    </citation>
    <scope>NUCLEOTIDE SEQUENCE [LARGE SCALE GENOMIC DNA]</scope>
    <source>
        <strain evidence="1 2">CTAW11</strain>
    </source>
</reference>
<comment type="caution">
    <text evidence="1">The sequence shown here is derived from an EMBL/GenBank/DDBJ whole genome shotgun (WGS) entry which is preliminary data.</text>
</comment>
<protein>
    <submittedName>
        <fullName evidence="1">Sel1 repeat family protein</fullName>
    </submittedName>
</protein>
<dbReference type="EMBL" id="VSSR01000005">
    <property type="protein sequence ID" value="TYL87948.1"/>
    <property type="molecule type" value="Genomic_DNA"/>
</dbReference>
<evidence type="ECO:0000313" key="2">
    <source>
        <dbReference type="Proteomes" id="UP000324853"/>
    </source>
</evidence>
<accession>A0A5S4X0W2</accession>
<organism evidence="1 2">
    <name type="scientific">Bradyrhizobium cytisi</name>
    <dbReference type="NCBI Taxonomy" id="515489"/>
    <lineage>
        <taxon>Bacteria</taxon>
        <taxon>Pseudomonadati</taxon>
        <taxon>Pseudomonadota</taxon>
        <taxon>Alphaproteobacteria</taxon>
        <taxon>Hyphomicrobiales</taxon>
        <taxon>Nitrobacteraceae</taxon>
        <taxon>Bradyrhizobium</taxon>
    </lineage>
</organism>
<gene>
    <name evidence="1" type="ORF">FXB38_02130</name>
</gene>
<dbReference type="AlphaFoldDB" id="A0A5S4X0W2"/>